<dbReference type="GO" id="GO:0016020">
    <property type="term" value="C:membrane"/>
    <property type="evidence" value="ECO:0007669"/>
    <property type="project" value="UniProtKB-SubCell"/>
</dbReference>
<dbReference type="Pfam" id="PF00002">
    <property type="entry name" value="7tm_2"/>
    <property type="match status" value="1"/>
</dbReference>
<dbReference type="PANTHER" id="PTHR46953:SF1">
    <property type="entry name" value="G-PROTEIN COUPLED RECEPTOR MTH-LIKE 1-RELATED"/>
    <property type="match status" value="1"/>
</dbReference>
<keyword evidence="9" id="KW-0807">Transducer</keyword>
<evidence type="ECO:0000256" key="4">
    <source>
        <dbReference type="ARBA" id="ARBA00022729"/>
    </source>
</evidence>
<feature type="transmembrane region" description="Helical" evidence="10">
    <location>
        <begin position="407"/>
        <end position="424"/>
    </location>
</feature>
<organism evidence="12 13">
    <name type="scientific">Microctonus aethiopoides</name>
    <dbReference type="NCBI Taxonomy" id="144406"/>
    <lineage>
        <taxon>Eukaryota</taxon>
        <taxon>Metazoa</taxon>
        <taxon>Ecdysozoa</taxon>
        <taxon>Arthropoda</taxon>
        <taxon>Hexapoda</taxon>
        <taxon>Insecta</taxon>
        <taxon>Pterygota</taxon>
        <taxon>Neoptera</taxon>
        <taxon>Endopterygota</taxon>
        <taxon>Hymenoptera</taxon>
        <taxon>Apocrita</taxon>
        <taxon>Ichneumonoidea</taxon>
        <taxon>Braconidae</taxon>
        <taxon>Euphorinae</taxon>
        <taxon>Microctonus</taxon>
    </lineage>
</organism>
<feature type="transmembrane region" description="Helical" evidence="10">
    <location>
        <begin position="189"/>
        <end position="212"/>
    </location>
</feature>
<evidence type="ECO:0000256" key="6">
    <source>
        <dbReference type="ARBA" id="ARBA00023040"/>
    </source>
</evidence>
<keyword evidence="4" id="KW-0732">Signal</keyword>
<dbReference type="AlphaFoldDB" id="A0AA39F1N3"/>
<keyword evidence="13" id="KW-1185">Reference proteome</keyword>
<evidence type="ECO:0000256" key="5">
    <source>
        <dbReference type="ARBA" id="ARBA00022989"/>
    </source>
</evidence>
<evidence type="ECO:0000256" key="9">
    <source>
        <dbReference type="ARBA" id="ARBA00023224"/>
    </source>
</evidence>
<dbReference type="InterPro" id="IPR000832">
    <property type="entry name" value="GPCR_2_secretin-like"/>
</dbReference>
<dbReference type="Proteomes" id="UP001168990">
    <property type="component" value="Unassembled WGS sequence"/>
</dbReference>
<feature type="transmembrane region" description="Helical" evidence="10">
    <location>
        <begin position="300"/>
        <end position="321"/>
    </location>
</feature>
<dbReference type="SUPFAM" id="SSF81321">
    <property type="entry name" value="Family A G protein-coupled receptor-like"/>
    <property type="match status" value="1"/>
</dbReference>
<proteinExistence type="inferred from homology"/>
<keyword evidence="5 10" id="KW-1133">Transmembrane helix</keyword>
<dbReference type="PROSITE" id="PS50261">
    <property type="entry name" value="G_PROTEIN_RECEP_F2_4"/>
    <property type="match status" value="1"/>
</dbReference>
<sequence>MAGLPRENITIRKCSWVFFFYSILSTLATDLIYQPTIISIFINESVIPDEYRNLSKVGKCCRVGEMMKKNVNGIGECVPINLTTLDTAFSPYFNEFNMSGINAIGQQKDIFVAMIGDPCEYKRYMLEPEISNDDEHYLLSNGSIFGVNLSPSMLAPGIDYCIELVPGRGLRTLVCFHKEEQILSADFRLTFYACGLLISVPFLILTIMAYFITPKLMDVHGKALCYYCGCLTIAFTTLSIAQLASSHLSHQSCLSIAFIVQFSFIACFFWLNVMCIETYLLVRRYIRTGNSAAINPNRLFFYYSLWAWAPSVALIIISMIIDLNPTIPSTYIKPNFGAQSCWFESNVEAMPYFYVPVGFLVIFNIVLFAMTATAISRHQQALDLRRLREDRESNRQDRRTLSRLKRLFLVCLGLFFIMGMNWAMEVISWAAGGASLAWSAFDLVNALQGVIIFGIFVLRKSIRRLVWYQINKIRGIDCHEPETCSMECSLLTVLNVNGIPNERIL</sequence>
<dbReference type="InterPro" id="IPR017981">
    <property type="entry name" value="GPCR_2-like_7TM"/>
</dbReference>
<feature type="transmembrane region" description="Helical" evidence="10">
    <location>
        <begin position="436"/>
        <end position="458"/>
    </location>
</feature>
<evidence type="ECO:0000256" key="2">
    <source>
        <dbReference type="ARBA" id="ARBA00008979"/>
    </source>
</evidence>
<feature type="transmembrane region" description="Helical" evidence="10">
    <location>
        <begin position="256"/>
        <end position="280"/>
    </location>
</feature>
<evidence type="ECO:0000256" key="8">
    <source>
        <dbReference type="ARBA" id="ARBA00023170"/>
    </source>
</evidence>
<dbReference type="CDD" id="cd15039">
    <property type="entry name" value="7tmB3_Methuselah-like"/>
    <property type="match status" value="1"/>
</dbReference>
<comment type="similarity">
    <text evidence="2">Belongs to the G-protein coupled receptor 2 family. Mth subfamily.</text>
</comment>
<dbReference type="Gene3D" id="1.20.1070.10">
    <property type="entry name" value="Rhodopsin 7-helix transmembrane proteins"/>
    <property type="match status" value="1"/>
</dbReference>
<accession>A0AA39F1N3</accession>
<comment type="subcellular location">
    <subcellularLocation>
        <location evidence="1">Membrane</location>
        <topology evidence="1">Multi-pass membrane protein</topology>
    </subcellularLocation>
</comment>
<keyword evidence="6" id="KW-0297">G-protein coupled receptor</keyword>
<feature type="domain" description="G-protein coupled receptors family 2 profile 2" evidence="11">
    <location>
        <begin position="188"/>
        <end position="460"/>
    </location>
</feature>
<dbReference type="InterPro" id="IPR052808">
    <property type="entry name" value="GPCR_Mth-like"/>
</dbReference>
<reference evidence="12" key="1">
    <citation type="journal article" date="2023" name="bioRxiv">
        <title>Scaffold-level genome assemblies of two parasitoid biocontrol wasps reveal the parthenogenesis mechanism and an associated novel virus.</title>
        <authorList>
            <person name="Inwood S."/>
            <person name="Skelly J."/>
            <person name="Guhlin J."/>
            <person name="Harrop T."/>
            <person name="Goldson S."/>
            <person name="Dearden P."/>
        </authorList>
    </citation>
    <scope>NUCLEOTIDE SEQUENCE</scope>
    <source>
        <strain evidence="12">Irish</strain>
        <tissue evidence="12">Whole body</tissue>
    </source>
</reference>
<comment type="caution">
    <text evidence="12">The sequence shown here is derived from an EMBL/GenBank/DDBJ whole genome shotgun (WGS) entry which is preliminary data.</text>
</comment>
<dbReference type="EMBL" id="JAQQBS010001423">
    <property type="protein sequence ID" value="KAK0160963.1"/>
    <property type="molecule type" value="Genomic_DNA"/>
</dbReference>
<reference evidence="12" key="2">
    <citation type="submission" date="2023-03" db="EMBL/GenBank/DDBJ databases">
        <authorList>
            <person name="Inwood S.N."/>
            <person name="Skelly J.G."/>
            <person name="Guhlin J."/>
            <person name="Harrop T.W.R."/>
            <person name="Goldson S.G."/>
            <person name="Dearden P.K."/>
        </authorList>
    </citation>
    <scope>NUCLEOTIDE SEQUENCE</scope>
    <source>
        <strain evidence="12">Irish</strain>
        <tissue evidence="12">Whole body</tissue>
    </source>
</reference>
<evidence type="ECO:0000256" key="10">
    <source>
        <dbReference type="SAM" id="Phobius"/>
    </source>
</evidence>
<dbReference type="PANTHER" id="PTHR46953">
    <property type="entry name" value="G-PROTEIN COUPLED RECEPTOR MTH-LIKE 1-RELATED"/>
    <property type="match status" value="1"/>
</dbReference>
<evidence type="ECO:0000256" key="1">
    <source>
        <dbReference type="ARBA" id="ARBA00004141"/>
    </source>
</evidence>
<dbReference type="Gene3D" id="2.170.180.11">
    <property type="entry name" value="Methuselah ectodomain, domain 2"/>
    <property type="match status" value="1"/>
</dbReference>
<evidence type="ECO:0000313" key="12">
    <source>
        <dbReference type="EMBL" id="KAK0160963.1"/>
    </source>
</evidence>
<evidence type="ECO:0000256" key="7">
    <source>
        <dbReference type="ARBA" id="ARBA00023136"/>
    </source>
</evidence>
<keyword evidence="8" id="KW-0675">Receptor</keyword>
<dbReference type="GO" id="GO:0004930">
    <property type="term" value="F:G protein-coupled receptor activity"/>
    <property type="evidence" value="ECO:0007669"/>
    <property type="project" value="UniProtKB-KW"/>
</dbReference>
<dbReference type="GO" id="GO:0007166">
    <property type="term" value="P:cell surface receptor signaling pathway"/>
    <property type="evidence" value="ECO:0007669"/>
    <property type="project" value="InterPro"/>
</dbReference>
<protein>
    <recommendedName>
        <fullName evidence="11">G-protein coupled receptors family 2 profile 2 domain-containing protein</fullName>
    </recommendedName>
</protein>
<dbReference type="InterPro" id="IPR023311">
    <property type="entry name" value="Methusela_ecto_dom_2"/>
</dbReference>
<evidence type="ECO:0000256" key="3">
    <source>
        <dbReference type="ARBA" id="ARBA00022692"/>
    </source>
</evidence>
<evidence type="ECO:0000313" key="13">
    <source>
        <dbReference type="Proteomes" id="UP001168990"/>
    </source>
</evidence>
<gene>
    <name evidence="12" type="ORF">PV328_008308</name>
</gene>
<keyword evidence="7 10" id="KW-0472">Membrane</keyword>
<feature type="transmembrane region" description="Helical" evidence="10">
    <location>
        <begin position="224"/>
        <end position="244"/>
    </location>
</feature>
<evidence type="ECO:0000259" key="11">
    <source>
        <dbReference type="PROSITE" id="PS50261"/>
    </source>
</evidence>
<keyword evidence="3 10" id="KW-0812">Transmembrane</keyword>
<name>A0AA39F1N3_9HYME</name>
<feature type="transmembrane region" description="Helical" evidence="10">
    <location>
        <begin position="352"/>
        <end position="376"/>
    </location>
</feature>